<keyword evidence="2" id="KW-0548">Nucleotidyltransferase</keyword>
<accession>A0A2I0U761</accession>
<dbReference type="OrthoDB" id="416454at2759"/>
<dbReference type="GO" id="GO:0003964">
    <property type="term" value="F:RNA-directed DNA polymerase activity"/>
    <property type="evidence" value="ECO:0007669"/>
    <property type="project" value="UniProtKB-KW"/>
</dbReference>
<keyword evidence="3" id="KW-1185">Reference proteome</keyword>
<dbReference type="AlphaFoldDB" id="A0A2I0U761"/>
<name>A0A2I0U761_LIMLA</name>
<dbReference type="EMBL" id="KZ506065">
    <property type="protein sequence ID" value="PKU41859.1"/>
    <property type="molecule type" value="Genomic_DNA"/>
</dbReference>
<dbReference type="InterPro" id="IPR000477">
    <property type="entry name" value="RT_dom"/>
</dbReference>
<organism evidence="2 3">
    <name type="scientific">Limosa lapponica baueri</name>
    <dbReference type="NCBI Taxonomy" id="1758121"/>
    <lineage>
        <taxon>Eukaryota</taxon>
        <taxon>Metazoa</taxon>
        <taxon>Chordata</taxon>
        <taxon>Craniata</taxon>
        <taxon>Vertebrata</taxon>
        <taxon>Euteleostomi</taxon>
        <taxon>Archelosauria</taxon>
        <taxon>Archosauria</taxon>
        <taxon>Dinosauria</taxon>
        <taxon>Saurischia</taxon>
        <taxon>Theropoda</taxon>
        <taxon>Coelurosauria</taxon>
        <taxon>Aves</taxon>
        <taxon>Neognathae</taxon>
        <taxon>Neoaves</taxon>
        <taxon>Charadriiformes</taxon>
        <taxon>Scolopacidae</taxon>
        <taxon>Limosa</taxon>
    </lineage>
</organism>
<protein>
    <submittedName>
        <fullName evidence="2">Rna-directed dna polymerase from mobile element jockey-like</fullName>
    </submittedName>
</protein>
<proteinExistence type="predicted"/>
<evidence type="ECO:0000313" key="3">
    <source>
        <dbReference type="Proteomes" id="UP000233556"/>
    </source>
</evidence>
<reference evidence="3" key="1">
    <citation type="submission" date="2017-11" db="EMBL/GenBank/DDBJ databases">
        <authorList>
            <person name="Lima N.C."/>
            <person name="Parody-Merino A.M."/>
            <person name="Battley P.F."/>
            <person name="Fidler A.E."/>
            <person name="Prosdocimi F."/>
        </authorList>
    </citation>
    <scope>NUCLEOTIDE SEQUENCE [LARGE SCALE GENOMIC DNA]</scope>
</reference>
<sequence length="124" mass="13857">MGNTSDFLWGMPIYKVAQKEDSGNYRPVSLTLVLGKVMEEIILNAIEWCVQDNHVIRPSQHGFMKGRYCLTNMISFCDNVTCLVDEGKTVDVVYLDLSKAFDTISHSILLEKLAAHETGVLFAG</sequence>
<feature type="domain" description="Reverse transcriptase" evidence="1">
    <location>
        <begin position="18"/>
        <end position="118"/>
    </location>
</feature>
<dbReference type="Proteomes" id="UP000233556">
    <property type="component" value="Unassembled WGS sequence"/>
</dbReference>
<keyword evidence="2" id="KW-0695">RNA-directed DNA polymerase</keyword>
<evidence type="ECO:0000259" key="1">
    <source>
        <dbReference type="Pfam" id="PF00078"/>
    </source>
</evidence>
<reference evidence="3" key="2">
    <citation type="submission" date="2017-12" db="EMBL/GenBank/DDBJ databases">
        <title>Genome sequence of the Bar-tailed Godwit (Limosa lapponica baueri).</title>
        <authorList>
            <person name="Lima N.C.B."/>
            <person name="Parody-Merino A.M."/>
            <person name="Battley P.F."/>
            <person name="Fidler A.E."/>
            <person name="Prosdocimi F."/>
        </authorList>
    </citation>
    <scope>NUCLEOTIDE SEQUENCE [LARGE SCALE GENOMIC DNA]</scope>
</reference>
<gene>
    <name evidence="2" type="ORF">llap_7834</name>
</gene>
<dbReference type="PANTHER" id="PTHR33332">
    <property type="entry name" value="REVERSE TRANSCRIPTASE DOMAIN-CONTAINING PROTEIN"/>
    <property type="match status" value="1"/>
</dbReference>
<dbReference type="Pfam" id="PF00078">
    <property type="entry name" value="RVT_1"/>
    <property type="match status" value="1"/>
</dbReference>
<keyword evidence="2" id="KW-0808">Transferase</keyword>
<evidence type="ECO:0000313" key="2">
    <source>
        <dbReference type="EMBL" id="PKU41859.1"/>
    </source>
</evidence>